<organism evidence="2 3">
    <name type="scientific">Trichonephila clavata</name>
    <name type="common">Joro spider</name>
    <name type="synonym">Nephila clavata</name>
    <dbReference type="NCBI Taxonomy" id="2740835"/>
    <lineage>
        <taxon>Eukaryota</taxon>
        <taxon>Metazoa</taxon>
        <taxon>Ecdysozoa</taxon>
        <taxon>Arthropoda</taxon>
        <taxon>Chelicerata</taxon>
        <taxon>Arachnida</taxon>
        <taxon>Araneae</taxon>
        <taxon>Araneomorphae</taxon>
        <taxon>Entelegynae</taxon>
        <taxon>Araneoidea</taxon>
        <taxon>Nephilidae</taxon>
        <taxon>Trichonephila</taxon>
    </lineage>
</organism>
<protein>
    <recommendedName>
        <fullName evidence="4">DUF19 domain-containing protein</fullName>
    </recommendedName>
</protein>
<dbReference type="PANTHER" id="PTHR33964">
    <property type="entry name" value="RE45066P-RELATED"/>
    <property type="match status" value="1"/>
</dbReference>
<accession>A0A8X6H1L2</accession>
<keyword evidence="3" id="KW-1185">Reference proteome</keyword>
<name>A0A8X6H1L2_TRICU</name>
<feature type="signal peptide" evidence="1">
    <location>
        <begin position="1"/>
        <end position="17"/>
    </location>
</feature>
<dbReference type="PANTHER" id="PTHR33964:SF1">
    <property type="entry name" value="RE45066P"/>
    <property type="match status" value="1"/>
</dbReference>
<gene>
    <name evidence="2" type="primary">X975_24440</name>
    <name evidence="2" type="ORF">TNCT_384381</name>
</gene>
<evidence type="ECO:0008006" key="4">
    <source>
        <dbReference type="Google" id="ProtNLM"/>
    </source>
</evidence>
<proteinExistence type="predicted"/>
<sequence>MDKIFLLFLFGIATVAAAPSCSEEEALKCGSLGDRDWRGHTWPENEEELNKACSNVEPILDCQIDFVQRCPKSDLSIFAGYLKESKILYGKLCKESTFRTKFLKNVPCLNHESVDFNICRNKFTVEQSGGFCAYNFDVLQCALNMIKEQCGEEALHVFDALYKPLISIDKIFCRKDDQI</sequence>
<dbReference type="Proteomes" id="UP000887116">
    <property type="component" value="Unassembled WGS sequence"/>
</dbReference>
<feature type="chain" id="PRO_5036500287" description="DUF19 domain-containing protein" evidence="1">
    <location>
        <begin position="18"/>
        <end position="179"/>
    </location>
</feature>
<comment type="caution">
    <text evidence="2">The sequence shown here is derived from an EMBL/GenBank/DDBJ whole genome shotgun (WGS) entry which is preliminary data.</text>
</comment>
<dbReference type="EMBL" id="BMAO01007387">
    <property type="protein sequence ID" value="GFR15571.1"/>
    <property type="molecule type" value="Genomic_DNA"/>
</dbReference>
<dbReference type="OrthoDB" id="6417028at2759"/>
<evidence type="ECO:0000313" key="3">
    <source>
        <dbReference type="Proteomes" id="UP000887116"/>
    </source>
</evidence>
<reference evidence="2" key="1">
    <citation type="submission" date="2020-07" db="EMBL/GenBank/DDBJ databases">
        <title>Multicomponent nature underlies the extraordinary mechanical properties of spider dragline silk.</title>
        <authorList>
            <person name="Kono N."/>
            <person name="Nakamura H."/>
            <person name="Mori M."/>
            <person name="Yoshida Y."/>
            <person name="Ohtoshi R."/>
            <person name="Malay A.D."/>
            <person name="Moran D.A.P."/>
            <person name="Tomita M."/>
            <person name="Numata K."/>
            <person name="Arakawa K."/>
        </authorList>
    </citation>
    <scope>NUCLEOTIDE SEQUENCE</scope>
</reference>
<dbReference type="AlphaFoldDB" id="A0A8X6H1L2"/>
<evidence type="ECO:0000256" key="1">
    <source>
        <dbReference type="SAM" id="SignalP"/>
    </source>
</evidence>
<evidence type="ECO:0000313" key="2">
    <source>
        <dbReference type="EMBL" id="GFR15571.1"/>
    </source>
</evidence>
<keyword evidence="1" id="KW-0732">Signal</keyword>